<dbReference type="AlphaFoldDB" id="A0A9P6XIM6"/>
<dbReference type="InterPro" id="IPR007274">
    <property type="entry name" value="Cop_transporter"/>
</dbReference>
<comment type="subcellular location">
    <subcellularLocation>
        <location evidence="4">Membrane</location>
        <topology evidence="4">Multi-pass membrane protein</topology>
    </subcellularLocation>
</comment>
<evidence type="ECO:0000256" key="2">
    <source>
        <dbReference type="ARBA" id="ARBA00022989"/>
    </source>
</evidence>
<evidence type="ECO:0000256" key="4">
    <source>
        <dbReference type="RuleBase" id="RU367022"/>
    </source>
</evidence>
<reference evidence="6" key="1">
    <citation type="journal article" date="2020" name="Microb. Genom.">
        <title>Genetic diversity of clinical and environmental Mucorales isolates obtained from an investigation of mucormycosis cases among solid organ transplant recipients.</title>
        <authorList>
            <person name="Nguyen M.H."/>
            <person name="Kaul D."/>
            <person name="Muto C."/>
            <person name="Cheng S.J."/>
            <person name="Richter R.A."/>
            <person name="Bruno V.M."/>
            <person name="Liu G."/>
            <person name="Beyhan S."/>
            <person name="Sundermann A.J."/>
            <person name="Mounaud S."/>
            <person name="Pasculle A.W."/>
            <person name="Nierman W.C."/>
            <person name="Driscoll E."/>
            <person name="Cumbie R."/>
            <person name="Clancy C.J."/>
            <person name="Dupont C.L."/>
        </authorList>
    </citation>
    <scope>NUCLEOTIDE SEQUENCE</scope>
    <source>
        <strain evidence="6">GL11</strain>
    </source>
</reference>
<keyword evidence="2" id="KW-1133">Transmembrane helix</keyword>
<gene>
    <name evidence="6" type="ORF">G6F64_001231</name>
</gene>
<keyword evidence="1" id="KW-0812">Transmembrane</keyword>
<evidence type="ECO:0000313" key="7">
    <source>
        <dbReference type="Proteomes" id="UP000716291"/>
    </source>
</evidence>
<evidence type="ECO:0000256" key="1">
    <source>
        <dbReference type="ARBA" id="ARBA00022692"/>
    </source>
</evidence>
<organism evidence="6 7">
    <name type="scientific">Rhizopus oryzae</name>
    <name type="common">Mucormycosis agent</name>
    <name type="synonym">Rhizopus arrhizus var. delemar</name>
    <dbReference type="NCBI Taxonomy" id="64495"/>
    <lineage>
        <taxon>Eukaryota</taxon>
        <taxon>Fungi</taxon>
        <taxon>Fungi incertae sedis</taxon>
        <taxon>Mucoromycota</taxon>
        <taxon>Mucoromycotina</taxon>
        <taxon>Mucoromycetes</taxon>
        <taxon>Mucorales</taxon>
        <taxon>Mucorineae</taxon>
        <taxon>Rhizopodaceae</taxon>
        <taxon>Rhizopus</taxon>
    </lineage>
</organism>
<dbReference type="Pfam" id="PF04145">
    <property type="entry name" value="Ctr"/>
    <property type="match status" value="1"/>
</dbReference>
<dbReference type="GO" id="GO:0016020">
    <property type="term" value="C:membrane"/>
    <property type="evidence" value="ECO:0007669"/>
    <property type="project" value="UniProtKB-SubCell"/>
</dbReference>
<dbReference type="Proteomes" id="UP000716291">
    <property type="component" value="Unassembled WGS sequence"/>
</dbReference>
<accession>A0A9P6XIM6</accession>
<keyword evidence="4" id="KW-0187">Copper transport</keyword>
<evidence type="ECO:0000313" key="6">
    <source>
        <dbReference type="EMBL" id="KAG1314729.1"/>
    </source>
</evidence>
<feature type="region of interest" description="Disordered" evidence="5">
    <location>
        <begin position="1"/>
        <end position="28"/>
    </location>
</feature>
<keyword evidence="7" id="KW-1185">Reference proteome</keyword>
<keyword evidence="4" id="KW-0406">Ion transport</keyword>
<proteinExistence type="inferred from homology"/>
<comment type="caution">
    <text evidence="6">The sequence shown here is derived from an EMBL/GenBank/DDBJ whole genome shotgun (WGS) entry which is preliminary data.</text>
</comment>
<keyword evidence="3 4" id="KW-0472">Membrane</keyword>
<feature type="compositionally biased region" description="Polar residues" evidence="5">
    <location>
        <begin position="11"/>
        <end position="28"/>
    </location>
</feature>
<dbReference type="EMBL" id="JAANQT010000090">
    <property type="protein sequence ID" value="KAG1314729.1"/>
    <property type="molecule type" value="Genomic_DNA"/>
</dbReference>
<comment type="similarity">
    <text evidence="4">Belongs to the copper transporter (Ctr) (TC 1.A.56) family. SLC31A subfamily.</text>
</comment>
<sequence>MDHSMGHSMDHSNNSMDHSGHNMSNMTTGNSGSHMHHMMMGAMGTFHWSTTGDGIWINTWVPSSKGAYAGACFGMLFMTILYKGIPTLDAYLVAWRKTRESNICTIQSNIEQLPINDGGYDRAPGGLANDHEH</sequence>
<keyword evidence="4" id="KW-0813">Transport</keyword>
<evidence type="ECO:0000256" key="5">
    <source>
        <dbReference type="SAM" id="MobiDB-lite"/>
    </source>
</evidence>
<dbReference type="OrthoDB" id="73901at2759"/>
<protein>
    <recommendedName>
        <fullName evidence="4">Copper transport protein</fullName>
    </recommendedName>
</protein>
<name>A0A9P6XIM6_RHIOR</name>
<dbReference type="GO" id="GO:0005375">
    <property type="term" value="F:copper ion transmembrane transporter activity"/>
    <property type="evidence" value="ECO:0007669"/>
    <property type="project" value="UniProtKB-UniRule"/>
</dbReference>
<evidence type="ECO:0000256" key="3">
    <source>
        <dbReference type="ARBA" id="ARBA00023136"/>
    </source>
</evidence>
<feature type="compositionally biased region" description="Basic and acidic residues" evidence="5">
    <location>
        <begin position="1"/>
        <end position="10"/>
    </location>
</feature>
<keyword evidence="4" id="KW-0186">Copper</keyword>